<keyword evidence="2" id="KW-0804">Transcription</keyword>
<evidence type="ECO:0000313" key="6">
    <source>
        <dbReference type="EMBL" id="GGC79368.1"/>
    </source>
</evidence>
<evidence type="ECO:0000313" key="7">
    <source>
        <dbReference type="Proteomes" id="UP000597761"/>
    </source>
</evidence>
<keyword evidence="4" id="KW-0812">Transmembrane</keyword>
<evidence type="ECO:0000256" key="4">
    <source>
        <dbReference type="SAM" id="Phobius"/>
    </source>
</evidence>
<comment type="caution">
    <text evidence="6">The sequence shown here is derived from an EMBL/GenBank/DDBJ whole genome shotgun (WGS) entry which is preliminary data.</text>
</comment>
<dbReference type="RefSeq" id="WP_188665118.1">
    <property type="nucleotide sequence ID" value="NZ_BMJI01000001.1"/>
</dbReference>
<organism evidence="6 7">
    <name type="scientific">Tersicoccus solisilvae</name>
    <dbReference type="NCBI Taxonomy" id="1882339"/>
    <lineage>
        <taxon>Bacteria</taxon>
        <taxon>Bacillati</taxon>
        <taxon>Actinomycetota</taxon>
        <taxon>Actinomycetes</taxon>
        <taxon>Micrococcales</taxon>
        <taxon>Micrococcaceae</taxon>
        <taxon>Tersicoccus</taxon>
    </lineage>
</organism>
<name>A0ABQ1NMX2_9MICC</name>
<sequence length="249" mass="25917">MKHLDGEAIALLALGEPADDAARAHLEGCQSCRAELTELTSLVGAAREGGPDLEPPSDAVWARIRSRIDDGVTGSGPVTGSEDAGRRPARSPSGSRPADTRPPRRRRRVGARTWSFLAGAVAAALVVVAVVWAVGVRSPDRVLASADLAPLGQATGSGSAELQRTADGIDQLRLQVGGDRVRGYPEVWLIAKDGKRMVSLGTLHDGSAVLPVPAGLDVRDYATVDVSDEPLDGNPAHSGDSILRGSLTF</sequence>
<proteinExistence type="predicted"/>
<dbReference type="Pfam" id="PF10099">
    <property type="entry name" value="RskA_C"/>
    <property type="match status" value="1"/>
</dbReference>
<keyword evidence="1" id="KW-0805">Transcription regulation</keyword>
<dbReference type="InterPro" id="IPR041916">
    <property type="entry name" value="Anti_sigma_zinc_sf"/>
</dbReference>
<dbReference type="Gene3D" id="1.10.10.1320">
    <property type="entry name" value="Anti-sigma factor, zinc-finger domain"/>
    <property type="match status" value="1"/>
</dbReference>
<evidence type="ECO:0000256" key="3">
    <source>
        <dbReference type="SAM" id="MobiDB-lite"/>
    </source>
</evidence>
<keyword evidence="4" id="KW-1133">Transmembrane helix</keyword>
<keyword evidence="4" id="KW-0472">Membrane</keyword>
<feature type="region of interest" description="Disordered" evidence="3">
    <location>
        <begin position="70"/>
        <end position="108"/>
    </location>
</feature>
<evidence type="ECO:0000256" key="1">
    <source>
        <dbReference type="ARBA" id="ARBA00023015"/>
    </source>
</evidence>
<gene>
    <name evidence="6" type="ORF">GCM10011512_02520</name>
</gene>
<accession>A0ABQ1NMX2</accession>
<feature type="domain" description="Anti-sigma K factor RskA C-terminal" evidence="5">
    <location>
        <begin position="120"/>
        <end position="240"/>
    </location>
</feature>
<reference evidence="7" key="1">
    <citation type="journal article" date="2019" name="Int. J. Syst. Evol. Microbiol.">
        <title>The Global Catalogue of Microorganisms (GCM) 10K type strain sequencing project: providing services to taxonomists for standard genome sequencing and annotation.</title>
        <authorList>
            <consortium name="The Broad Institute Genomics Platform"/>
            <consortium name="The Broad Institute Genome Sequencing Center for Infectious Disease"/>
            <person name="Wu L."/>
            <person name="Ma J."/>
        </authorList>
    </citation>
    <scope>NUCLEOTIDE SEQUENCE [LARGE SCALE GENOMIC DNA]</scope>
    <source>
        <strain evidence="7">CGMCC 1.15480</strain>
    </source>
</reference>
<evidence type="ECO:0000259" key="5">
    <source>
        <dbReference type="Pfam" id="PF10099"/>
    </source>
</evidence>
<keyword evidence="7" id="KW-1185">Reference proteome</keyword>
<dbReference type="InterPro" id="IPR018764">
    <property type="entry name" value="RskA_C"/>
</dbReference>
<feature type="transmembrane region" description="Helical" evidence="4">
    <location>
        <begin position="114"/>
        <end position="135"/>
    </location>
</feature>
<evidence type="ECO:0000256" key="2">
    <source>
        <dbReference type="ARBA" id="ARBA00023163"/>
    </source>
</evidence>
<dbReference type="Proteomes" id="UP000597761">
    <property type="component" value="Unassembled WGS sequence"/>
</dbReference>
<protein>
    <recommendedName>
        <fullName evidence="5">Anti-sigma K factor RskA C-terminal domain-containing protein</fullName>
    </recommendedName>
</protein>
<dbReference type="EMBL" id="BMJI01000001">
    <property type="protein sequence ID" value="GGC79368.1"/>
    <property type="molecule type" value="Genomic_DNA"/>
</dbReference>